<organism evidence="5 6">
    <name type="scientific">Malassezia nana</name>
    <dbReference type="NCBI Taxonomy" id="180528"/>
    <lineage>
        <taxon>Eukaryota</taxon>
        <taxon>Fungi</taxon>
        <taxon>Dikarya</taxon>
        <taxon>Basidiomycota</taxon>
        <taxon>Ustilaginomycotina</taxon>
        <taxon>Malasseziomycetes</taxon>
        <taxon>Malasseziales</taxon>
        <taxon>Malasseziaceae</taxon>
        <taxon>Malassezia</taxon>
    </lineage>
</organism>
<proteinExistence type="predicted"/>
<dbReference type="PANTHER" id="PTHR24113:SF12">
    <property type="entry name" value="RAN GTPASE-ACTIVATING PROTEIN 1"/>
    <property type="match status" value="1"/>
</dbReference>
<evidence type="ECO:0000313" key="5">
    <source>
        <dbReference type="EMBL" id="WFD27767.1"/>
    </source>
</evidence>
<evidence type="ECO:0000256" key="1">
    <source>
        <dbReference type="ARBA" id="ARBA00022468"/>
    </source>
</evidence>
<evidence type="ECO:0000256" key="4">
    <source>
        <dbReference type="SAM" id="MobiDB-lite"/>
    </source>
</evidence>
<dbReference type="Gene3D" id="3.80.10.10">
    <property type="entry name" value="Ribonuclease Inhibitor"/>
    <property type="match status" value="3"/>
</dbReference>
<dbReference type="EMBL" id="CP119895">
    <property type="protein sequence ID" value="WFD27767.1"/>
    <property type="molecule type" value="Genomic_DNA"/>
</dbReference>
<dbReference type="InterPro" id="IPR027038">
    <property type="entry name" value="RanGap"/>
</dbReference>
<evidence type="ECO:0000256" key="3">
    <source>
        <dbReference type="ARBA" id="ARBA00022737"/>
    </source>
</evidence>
<dbReference type="GO" id="GO:0031267">
    <property type="term" value="F:small GTPase binding"/>
    <property type="evidence" value="ECO:0007669"/>
    <property type="project" value="TreeGrafter"/>
</dbReference>
<sequence>MSDEASTDSEADACAGAESPPDAEETYCSNEKDAFPPSHTREPPARGILRARPPSPPAPTSGRAAWLSAMQTRLSASSAATSTGGLLASVLQRWSSKDGPSSALEAETLVLRRVHFRSEDLAHTYHIQGTTAPRDEAWTRTRIEKEASERTARLDARAWTPAELQSLYRVCCRAREEVSSGGVLRALSQASAWPDATTRTLDLAGLDLHAQCVPLADMLCVPLGVQVLHLDRCHLDDAGVTALARAVYSARTVHTLTLASNPNVRPAGWRMVGTLLTAAPHVMHLDVSEHDFSANALRGLLMPWNGSSCALQSLRLEACTLASGAWDVLAGAVQVGAIQHLSLRRHSQGARSALARLLRDYQASDAASISVWEHTCGAADELYLHANENEVETALLHGPDAEAQAASRRERREALMARAAAFQHALSELPRLGCLLTLDLKGSVLGDDLRALAAALRRNRTLRVLSLSECGVSPSGLACVAHALQYNTTLETLDLSGNPCCGTDLQGVHRLRVALGLHPRIRRVLLRRTQLLPAGAVALAECLPDTRALLHLDVAHNALGLVGLLALWTGLQRNASVRCLDVSLDAHDEYMAVARAMYEHCRARSAAAGAAGARFLDKSVLAASLREAPPTEMRAQTLSSEEAAVFRTTKELLNQ</sequence>
<dbReference type="GO" id="GO:0005829">
    <property type="term" value="C:cytosol"/>
    <property type="evidence" value="ECO:0007669"/>
    <property type="project" value="TreeGrafter"/>
</dbReference>
<feature type="region of interest" description="Disordered" evidence="4">
    <location>
        <begin position="1"/>
        <end position="63"/>
    </location>
</feature>
<dbReference type="AlphaFoldDB" id="A0AAF0ESY5"/>
<dbReference type="SUPFAM" id="SSF52047">
    <property type="entry name" value="RNI-like"/>
    <property type="match status" value="1"/>
</dbReference>
<dbReference type="GO" id="GO:0005096">
    <property type="term" value="F:GTPase activator activity"/>
    <property type="evidence" value="ECO:0007669"/>
    <property type="project" value="UniProtKB-KW"/>
</dbReference>
<dbReference type="GO" id="GO:0048471">
    <property type="term" value="C:perinuclear region of cytoplasm"/>
    <property type="evidence" value="ECO:0007669"/>
    <property type="project" value="TreeGrafter"/>
</dbReference>
<keyword evidence="2" id="KW-0433">Leucine-rich repeat</keyword>
<feature type="compositionally biased region" description="Basic and acidic residues" evidence="4">
    <location>
        <begin position="30"/>
        <end position="44"/>
    </location>
</feature>
<dbReference type="PANTHER" id="PTHR24113">
    <property type="entry name" value="RAN GTPASE-ACTIVATING PROTEIN 1"/>
    <property type="match status" value="1"/>
</dbReference>
<accession>A0AAF0ESY5</accession>
<dbReference type="GO" id="GO:0006913">
    <property type="term" value="P:nucleocytoplasmic transport"/>
    <property type="evidence" value="ECO:0007669"/>
    <property type="project" value="TreeGrafter"/>
</dbReference>
<dbReference type="GO" id="GO:0005634">
    <property type="term" value="C:nucleus"/>
    <property type="evidence" value="ECO:0007669"/>
    <property type="project" value="TreeGrafter"/>
</dbReference>
<keyword evidence="3" id="KW-0677">Repeat</keyword>
<reference evidence="5" key="1">
    <citation type="submission" date="2023-03" db="EMBL/GenBank/DDBJ databases">
        <title>Mating type loci evolution in Malassezia.</title>
        <authorList>
            <person name="Coelho M.A."/>
        </authorList>
    </citation>
    <scope>NUCLEOTIDE SEQUENCE</scope>
    <source>
        <strain evidence="5">CBS 9557</strain>
    </source>
</reference>
<dbReference type="SMART" id="SM00368">
    <property type="entry name" value="LRR_RI"/>
    <property type="match status" value="6"/>
</dbReference>
<name>A0AAF0ESY5_9BASI</name>
<gene>
    <name evidence="5" type="ORF">MNAN1_002772</name>
</gene>
<evidence type="ECO:0000256" key="2">
    <source>
        <dbReference type="ARBA" id="ARBA00022614"/>
    </source>
</evidence>
<feature type="compositionally biased region" description="Acidic residues" evidence="4">
    <location>
        <begin position="1"/>
        <end position="11"/>
    </location>
</feature>
<keyword evidence="1" id="KW-0343">GTPase activation</keyword>
<keyword evidence="6" id="KW-1185">Reference proteome</keyword>
<dbReference type="Proteomes" id="UP001213623">
    <property type="component" value="Chromosome 4"/>
</dbReference>
<dbReference type="Pfam" id="PF13516">
    <property type="entry name" value="LRR_6"/>
    <property type="match status" value="4"/>
</dbReference>
<dbReference type="InterPro" id="IPR032675">
    <property type="entry name" value="LRR_dom_sf"/>
</dbReference>
<protein>
    <submittedName>
        <fullName evidence="5">Uncharacterized protein</fullName>
    </submittedName>
</protein>
<evidence type="ECO:0000313" key="6">
    <source>
        <dbReference type="Proteomes" id="UP001213623"/>
    </source>
</evidence>
<dbReference type="InterPro" id="IPR001611">
    <property type="entry name" value="Leu-rich_rpt"/>
</dbReference>